<dbReference type="Pfam" id="PF00563">
    <property type="entry name" value="EAL"/>
    <property type="match status" value="1"/>
</dbReference>
<dbReference type="SMART" id="SM00267">
    <property type="entry name" value="GGDEF"/>
    <property type="match status" value="1"/>
</dbReference>
<comment type="cofactor">
    <cofactor evidence="1">
        <name>Mg(2+)</name>
        <dbReference type="ChEBI" id="CHEBI:18420"/>
    </cofactor>
</comment>
<dbReference type="InterPro" id="IPR029016">
    <property type="entry name" value="GAF-like_dom_sf"/>
</dbReference>
<dbReference type="Proteomes" id="UP000295414">
    <property type="component" value="Unassembled WGS sequence"/>
</dbReference>
<dbReference type="InterPro" id="IPR043128">
    <property type="entry name" value="Rev_trsase/Diguanyl_cyclase"/>
</dbReference>
<dbReference type="RefSeq" id="WP_114959401.1">
    <property type="nucleotide sequence ID" value="NZ_MSZW01000036.1"/>
</dbReference>
<dbReference type="GO" id="GO:0071111">
    <property type="term" value="F:cyclic-guanylate-specific phosphodiesterase activity"/>
    <property type="evidence" value="ECO:0007669"/>
    <property type="project" value="InterPro"/>
</dbReference>
<dbReference type="SUPFAM" id="SSF55781">
    <property type="entry name" value="GAF domain-like"/>
    <property type="match status" value="2"/>
</dbReference>
<accession>A0A4V2V2J6</accession>
<dbReference type="InterPro" id="IPR050706">
    <property type="entry name" value="Cyclic-di-GMP_PDE-like"/>
</dbReference>
<evidence type="ECO:0000259" key="3">
    <source>
        <dbReference type="PROSITE" id="PS50887"/>
    </source>
</evidence>
<dbReference type="EMBL" id="SMAP01000002">
    <property type="protein sequence ID" value="TCT25323.1"/>
    <property type="molecule type" value="Genomic_DNA"/>
</dbReference>
<reference evidence="4 5" key="1">
    <citation type="submission" date="2019-03" db="EMBL/GenBank/DDBJ databases">
        <title>Genomic Encyclopedia of Type Strains, Phase IV (KMG-IV): sequencing the most valuable type-strain genomes for metagenomic binning, comparative biology and taxonomic classification.</title>
        <authorList>
            <person name="Goeker M."/>
        </authorList>
    </citation>
    <scope>NUCLEOTIDE SEQUENCE [LARGE SCALE GENOMIC DNA]</scope>
    <source>
        <strain evidence="4 5">DSM 13605</strain>
    </source>
</reference>
<dbReference type="OrthoDB" id="9804951at2"/>
<dbReference type="PANTHER" id="PTHR33121:SF70">
    <property type="entry name" value="SIGNALING PROTEIN YKOW"/>
    <property type="match status" value="1"/>
</dbReference>
<evidence type="ECO:0000313" key="5">
    <source>
        <dbReference type="Proteomes" id="UP000295414"/>
    </source>
</evidence>
<dbReference type="Pfam" id="PF13185">
    <property type="entry name" value="GAF_2"/>
    <property type="match status" value="2"/>
</dbReference>
<dbReference type="PROSITE" id="PS50883">
    <property type="entry name" value="EAL"/>
    <property type="match status" value="1"/>
</dbReference>
<dbReference type="Gene3D" id="3.20.20.450">
    <property type="entry name" value="EAL domain"/>
    <property type="match status" value="1"/>
</dbReference>
<dbReference type="InterPro" id="IPR003018">
    <property type="entry name" value="GAF"/>
</dbReference>
<dbReference type="InterPro" id="IPR001633">
    <property type="entry name" value="EAL_dom"/>
</dbReference>
<dbReference type="SMART" id="SM00052">
    <property type="entry name" value="EAL"/>
    <property type="match status" value="1"/>
</dbReference>
<dbReference type="FunFam" id="3.30.70.270:FF:000001">
    <property type="entry name" value="Diguanylate cyclase domain protein"/>
    <property type="match status" value="1"/>
</dbReference>
<dbReference type="SMART" id="SM00065">
    <property type="entry name" value="GAF"/>
    <property type="match status" value="2"/>
</dbReference>
<dbReference type="CDD" id="cd01949">
    <property type="entry name" value="GGDEF"/>
    <property type="match status" value="1"/>
</dbReference>
<feature type="domain" description="EAL" evidence="2">
    <location>
        <begin position="735"/>
        <end position="987"/>
    </location>
</feature>
<dbReference type="PANTHER" id="PTHR33121">
    <property type="entry name" value="CYCLIC DI-GMP PHOSPHODIESTERASE PDEF"/>
    <property type="match status" value="1"/>
</dbReference>
<dbReference type="InterPro" id="IPR029787">
    <property type="entry name" value="Nucleotide_cyclase"/>
</dbReference>
<proteinExistence type="predicted"/>
<name>A0A4V2V2J6_9GAMM</name>
<gene>
    <name evidence="4" type="ORF">EDC34_102211</name>
</gene>
<evidence type="ECO:0000256" key="1">
    <source>
        <dbReference type="ARBA" id="ARBA00001946"/>
    </source>
</evidence>
<comment type="caution">
    <text evidence="4">The sequence shown here is derived from an EMBL/GenBank/DDBJ whole genome shotgun (WGS) entry which is preliminary data.</text>
</comment>
<dbReference type="AlphaFoldDB" id="A0A4V2V2J6"/>
<sequence>MSEGGQTGQQDAAGADAGVALPGIAPAGLAISTAASVREAASALLRGLAGCGRSADAVAWTDHGELLFEPPEGGSAARRQAAIAAFSGRPLSGPDAPDTRLLPPGAADAGAVLLAPHGALARLEPGPSRLLALAGQRLAELFAFQRLHASVKDLEQAEQLQHALFAIADMAASDRDMQSLLRGLHQIIGRLMYAENFYIALYSPERDTLRFIYFVDQMDGEMYDPDQEIPAAQMRGSLTLGLIRHGRAVRGPSEEIMDLLGLPPEHGIGTPSVDFMGVPMQRDGQIYGALVVQSYQEGVSYTQSDCAVLSFVAEHVLNAVERKRGQEELEQRVAERTRELAVANAQLQEQIAERERAAHLQATLYKLAELSNTEARDEDFYRSIHQAVGELIDAENFYIGLVSPDGQDLQIPYTVDAAGDERRDRPLGRGLSEYVLRLGRTLLIDDAGVRELVARGEMDAAHHASRTPAVCWLGAPLLGSDGVMGLVVVQSYRPELVYSRDDAELLTFVAHQIANSVQRRRHAEALRNLNAELEQRVQVRTRELRREIAVREQVEAQLKHQVMHDPLTGLPNRLYLRDRLERALSSQQRNPEQSFALLYLDVDRFKLFNDSLGHLAGDAVLREVSRRLLDCVRGPDIVARLSGDEFAILLEEGAQPGTAVKIAQRIQARMQAPLPVGEREVQASVSIGIAISHDRYLAIDEILHDADVALYRAKSTGRQRFVLFDESQQTAAMNVLELELALRNALHAGEFVPYFQPIVRMDDRSTLGYEALIRWQHPVRGLLGPGEFLPVAEESGLIEAIDWHMYRLACTAGAPLVAKGGFISINISPRHFQYEDFDQRLLELLRETGFAPERLRIEVTEGTLLGDPDAVARILERLQAAGVSAALDDFGTGYSSLSYVHRFPLKKIKIDRSFIRDLGQENAQRSLAIIHAVLSLARSLDMSVVAEGVETEAQRQALLEIGCQRAQGFLFGRPQPAAYWLEPDGKA</sequence>
<dbReference type="CDD" id="cd01948">
    <property type="entry name" value="EAL"/>
    <property type="match status" value="1"/>
</dbReference>
<organism evidence="4 5">
    <name type="scientific">Thermomonas haemolytica</name>
    <dbReference type="NCBI Taxonomy" id="141949"/>
    <lineage>
        <taxon>Bacteria</taxon>
        <taxon>Pseudomonadati</taxon>
        <taxon>Pseudomonadota</taxon>
        <taxon>Gammaproteobacteria</taxon>
        <taxon>Lysobacterales</taxon>
        <taxon>Lysobacteraceae</taxon>
        <taxon>Thermomonas</taxon>
    </lineage>
</organism>
<evidence type="ECO:0000259" key="2">
    <source>
        <dbReference type="PROSITE" id="PS50883"/>
    </source>
</evidence>
<dbReference type="SUPFAM" id="SSF55073">
    <property type="entry name" value="Nucleotide cyclase"/>
    <property type="match status" value="1"/>
</dbReference>
<dbReference type="NCBIfam" id="TIGR00254">
    <property type="entry name" value="GGDEF"/>
    <property type="match status" value="1"/>
</dbReference>
<dbReference type="SUPFAM" id="SSF141868">
    <property type="entry name" value="EAL domain-like"/>
    <property type="match status" value="1"/>
</dbReference>
<protein>
    <submittedName>
        <fullName evidence="4">Diguanylate cyclase/phosphodiesterase with GAF sensor</fullName>
    </submittedName>
</protein>
<dbReference type="Pfam" id="PF00990">
    <property type="entry name" value="GGDEF"/>
    <property type="match status" value="1"/>
</dbReference>
<dbReference type="Gene3D" id="3.30.450.40">
    <property type="match status" value="2"/>
</dbReference>
<evidence type="ECO:0000313" key="4">
    <source>
        <dbReference type="EMBL" id="TCT25323.1"/>
    </source>
</evidence>
<feature type="domain" description="GGDEF" evidence="3">
    <location>
        <begin position="593"/>
        <end position="726"/>
    </location>
</feature>
<dbReference type="PROSITE" id="PS50887">
    <property type="entry name" value="GGDEF"/>
    <property type="match status" value="1"/>
</dbReference>
<keyword evidence="5" id="KW-1185">Reference proteome</keyword>
<dbReference type="Gene3D" id="3.30.70.270">
    <property type="match status" value="1"/>
</dbReference>
<dbReference type="InterPro" id="IPR000160">
    <property type="entry name" value="GGDEF_dom"/>
</dbReference>
<dbReference type="InterPro" id="IPR035919">
    <property type="entry name" value="EAL_sf"/>
</dbReference>